<feature type="compositionally biased region" description="Polar residues" evidence="1">
    <location>
        <begin position="426"/>
        <end position="443"/>
    </location>
</feature>
<dbReference type="VEuPathDB" id="VectorBase:LLOJ001113"/>
<keyword evidence="3" id="KW-1185">Reference proteome</keyword>
<feature type="compositionally biased region" description="Polar residues" evidence="1">
    <location>
        <begin position="650"/>
        <end position="662"/>
    </location>
</feature>
<feature type="compositionally biased region" description="Polar residues" evidence="1">
    <location>
        <begin position="50"/>
        <end position="69"/>
    </location>
</feature>
<feature type="region of interest" description="Disordered" evidence="1">
    <location>
        <begin position="1"/>
        <end position="108"/>
    </location>
</feature>
<proteinExistence type="predicted"/>
<accession>A0A1B0CAQ1</accession>
<feature type="region of interest" description="Disordered" evidence="1">
    <location>
        <begin position="855"/>
        <end position="980"/>
    </location>
</feature>
<reference evidence="2" key="1">
    <citation type="submission" date="2020-05" db="UniProtKB">
        <authorList>
            <consortium name="EnsemblMetazoa"/>
        </authorList>
    </citation>
    <scope>IDENTIFICATION</scope>
    <source>
        <strain evidence="2">Jacobina</strain>
    </source>
</reference>
<feature type="compositionally biased region" description="Pro residues" evidence="1">
    <location>
        <begin position="694"/>
        <end position="704"/>
    </location>
</feature>
<feature type="compositionally biased region" description="Basic and acidic residues" evidence="1">
    <location>
        <begin position="392"/>
        <end position="406"/>
    </location>
</feature>
<dbReference type="VEuPathDB" id="VectorBase:LLONM1_010694"/>
<feature type="compositionally biased region" description="Basic and acidic residues" evidence="1">
    <location>
        <begin position="1044"/>
        <end position="1054"/>
    </location>
</feature>
<feature type="compositionally biased region" description="Basic and acidic residues" evidence="1">
    <location>
        <begin position="593"/>
        <end position="614"/>
    </location>
</feature>
<feature type="compositionally biased region" description="Polar residues" evidence="1">
    <location>
        <begin position="532"/>
        <end position="541"/>
    </location>
</feature>
<name>A0A1B0CAQ1_LUTLO</name>
<feature type="region of interest" description="Disordered" evidence="1">
    <location>
        <begin position="748"/>
        <end position="825"/>
    </location>
</feature>
<feature type="compositionally biased region" description="Basic and acidic residues" evidence="1">
    <location>
        <begin position="1219"/>
        <end position="1228"/>
    </location>
</feature>
<feature type="compositionally biased region" description="Low complexity" evidence="1">
    <location>
        <begin position="748"/>
        <end position="757"/>
    </location>
</feature>
<feature type="region of interest" description="Disordered" evidence="1">
    <location>
        <begin position="1003"/>
        <end position="1228"/>
    </location>
</feature>
<protein>
    <submittedName>
        <fullName evidence="2">Uncharacterized protein</fullName>
    </submittedName>
</protein>
<feature type="region of interest" description="Disordered" evidence="1">
    <location>
        <begin position="388"/>
        <end position="714"/>
    </location>
</feature>
<evidence type="ECO:0000313" key="3">
    <source>
        <dbReference type="Proteomes" id="UP000092461"/>
    </source>
</evidence>
<feature type="compositionally biased region" description="Basic and acidic residues" evidence="1">
    <location>
        <begin position="787"/>
        <end position="796"/>
    </location>
</feature>
<dbReference type="Proteomes" id="UP000092461">
    <property type="component" value="Unassembled WGS sequence"/>
</dbReference>
<feature type="compositionally biased region" description="Basic and acidic residues" evidence="1">
    <location>
        <begin position="894"/>
        <end position="946"/>
    </location>
</feature>
<evidence type="ECO:0000313" key="2">
    <source>
        <dbReference type="EnsemblMetazoa" id="LLOJ001113-PA"/>
    </source>
</evidence>
<feature type="compositionally biased region" description="Polar residues" evidence="1">
    <location>
        <begin position="879"/>
        <end position="890"/>
    </location>
</feature>
<organism evidence="2 3">
    <name type="scientific">Lutzomyia longipalpis</name>
    <name type="common">Sand fly</name>
    <dbReference type="NCBI Taxonomy" id="7200"/>
    <lineage>
        <taxon>Eukaryota</taxon>
        <taxon>Metazoa</taxon>
        <taxon>Ecdysozoa</taxon>
        <taxon>Arthropoda</taxon>
        <taxon>Hexapoda</taxon>
        <taxon>Insecta</taxon>
        <taxon>Pterygota</taxon>
        <taxon>Neoptera</taxon>
        <taxon>Endopterygota</taxon>
        <taxon>Diptera</taxon>
        <taxon>Nematocera</taxon>
        <taxon>Psychodoidea</taxon>
        <taxon>Psychodidae</taxon>
        <taxon>Lutzomyia</taxon>
        <taxon>Lutzomyia</taxon>
    </lineage>
</organism>
<dbReference type="AlphaFoldDB" id="A0A1B0CAQ1"/>
<feature type="compositionally biased region" description="Polar residues" evidence="1">
    <location>
        <begin position="816"/>
        <end position="825"/>
    </location>
</feature>
<dbReference type="EMBL" id="AJWK01004153">
    <property type="status" value="NOT_ANNOTATED_CDS"/>
    <property type="molecule type" value="Genomic_DNA"/>
</dbReference>
<dbReference type="EMBL" id="AJWK01004154">
    <property type="status" value="NOT_ANNOTATED_CDS"/>
    <property type="molecule type" value="Genomic_DNA"/>
</dbReference>
<feature type="compositionally biased region" description="Basic and acidic residues" evidence="1">
    <location>
        <begin position="630"/>
        <end position="649"/>
    </location>
</feature>
<dbReference type="EnsemblMetazoa" id="LLOJ001113-RA">
    <property type="protein sequence ID" value="LLOJ001113-PA"/>
    <property type="gene ID" value="LLOJ001113"/>
</dbReference>
<feature type="compositionally biased region" description="Basic and acidic residues" evidence="1">
    <location>
        <begin position="1160"/>
        <end position="1177"/>
    </location>
</feature>
<evidence type="ECO:0000256" key="1">
    <source>
        <dbReference type="SAM" id="MobiDB-lite"/>
    </source>
</evidence>
<sequence length="1228" mass="134808">MEEQQQPETTSKKQKRLGPAPIASVEDIGSSDEMESSGSGEGRLPEIQEHPTTASGLKGPSTTSKTAGGSNLGIFASHPPRIDISRASSSSHQDSRDSSPENVFEQIGTGTLQECAPIGLGFGEEGALELRSSTEELYFMEPEKGMTEREKPSQQGSQSPILFKFDEQQQACLQQNQRKDSASSEVAALLCISGRTSRISSVGSQGSAASRLSAVSGVSRSPSPHRMLLETSFCGPKPLDGPIEGGIVMSAEPPTVETLEQIILARKQDPTQAVLAEGIKIDISTPKRSDAKSNGAIIESTAKRKEPLKTVPAAGSSVIRGALAKKTAAAFGRREPPKAILGVTKSGTEYIRIKLKPDHLYEDNGLAANETVINAPLSEVLKKPLSLSLKSQDTKQTDEISRHPEQKTLASPKPARHTALARDSGSRSPSPATVTISRKSSFCSLFKSKEVTGSPESPTGIHRKKSKEPDDVTTPSRARSKSGDRGTPQMAVTPSKQKSVLAIFKPRRSGSKSKSTSPVEPELGSEIEMTNVEFQFQTSNQPPRPKSRLRYYDTPLDGNTIHIPLHTPPEEKDDFRSLPPPNLTSTFASVKKPIHESIHHAPLPEKKKEIEKPQQIEYPDGSIRIPLHSPTEDKERESLWSVEAQRHSSQESQETVISTQITLEKPRKVSRPSLTETEPLHVVENGSVVSAEVRPPPSAPPPTPAAYTAPTTREKKHIVFTTKIGSGSEEQLFCTQFSLSKTESLSSQLSEQVSQIESPKEAPVGPPGKSESMKREETPPKLVTLRRQKDSSEESRRKSKSSSQSTESIKEEPVATQCSVTVQMPQQSKLREEAINTHRHSRYIENIDQIMEEQRKIHVAMQQSKKLDPPVEEDPVKQYTETPKSLSKPSSAEEPQKEEAVKVENIKKEQKSEDSVKKEPSHRLDSQRGSSESDRDDVTDVTEERGKHHLARSMAEDHESAGLVSQESYDDELPYVPTTLPEERSMGVVIIPSKERAHMELRMCPVERPRSTTPINPSCLEEYCGTPGPETPEPPTPKLRISLPRRDSRGEMRGSKSKSPRRISTPSGKSWFEFAEQGIKGAVGDTSRRSSGQPDDDTPPPPLPPRKAQAPNQWINFENIPEKRKPPKRITTLPSAKDSRSSTPPHQVHYTYVNPEECQCECHESERDGASVHRPTESEEEEQGPPEDTQPLLDEGEPGEAEGISDPSMEHLLSSSRSSGREKPYSSK</sequence>